<dbReference type="GO" id="GO:0003977">
    <property type="term" value="F:UDP-N-acetylglucosamine diphosphorylase activity"/>
    <property type="evidence" value="ECO:0007669"/>
    <property type="project" value="UniProtKB-EC"/>
</dbReference>
<evidence type="ECO:0000256" key="5">
    <source>
        <dbReference type="ARBA" id="ARBA00023315"/>
    </source>
</evidence>
<name>A0A518BV39_9BACT</name>
<keyword evidence="5" id="KW-0012">Acyltransferase</keyword>
<dbReference type="AlphaFoldDB" id="A0A518BV39"/>
<dbReference type="Proteomes" id="UP000320386">
    <property type="component" value="Chromosome"/>
</dbReference>
<sequence>MAGEPGKVDAILLAAGKGTRMGSDLPKVVHEVAGRPMIQWVVEACRSAGVDRVVLVVGYQAQSVKDAVHGYDDLHFVTQAEQLGTGHAAQMAAPLYQDQPPRDVFVLAGDGPLIRAQTLKTLLDRHRERNAAASLATAVIDDPTGYGRIQRDANGDFLRIVEQKDATPEQLAIREVNPSYYCFRSDRLFDGLGKVRNDNKQGEYYITDVPGLLLDEGDTVEVIDAVPAEDILSINTPEQLAQVDQVLQARLSSDGKGQV</sequence>
<dbReference type="CDD" id="cd02540">
    <property type="entry name" value="GT2_GlmU_N_bac"/>
    <property type="match status" value="1"/>
</dbReference>
<evidence type="ECO:0000256" key="7">
    <source>
        <dbReference type="ARBA" id="ARBA00048493"/>
    </source>
</evidence>
<dbReference type="Gene3D" id="3.90.550.10">
    <property type="entry name" value="Spore Coat Polysaccharide Biosynthesis Protein SpsA, Chain A"/>
    <property type="match status" value="1"/>
</dbReference>
<dbReference type="RefSeq" id="WP_145444991.1">
    <property type="nucleotide sequence ID" value="NZ_CP036280.1"/>
</dbReference>
<evidence type="ECO:0000256" key="6">
    <source>
        <dbReference type="ARBA" id="ARBA00048247"/>
    </source>
</evidence>
<comment type="similarity">
    <text evidence="2">In the N-terminal section; belongs to the N-acetylglucosamine-1-phosphate uridyltransferase family.</text>
</comment>
<evidence type="ECO:0000313" key="11">
    <source>
        <dbReference type="Proteomes" id="UP000320386"/>
    </source>
</evidence>
<protein>
    <submittedName>
        <fullName evidence="10">Bifunctional protein GlmU</fullName>
    </submittedName>
</protein>
<organism evidence="10 11">
    <name type="scientific">Mucisphaera calidilacus</name>
    <dbReference type="NCBI Taxonomy" id="2527982"/>
    <lineage>
        <taxon>Bacteria</taxon>
        <taxon>Pseudomonadati</taxon>
        <taxon>Planctomycetota</taxon>
        <taxon>Phycisphaerae</taxon>
        <taxon>Phycisphaerales</taxon>
        <taxon>Phycisphaeraceae</taxon>
        <taxon>Mucisphaera</taxon>
    </lineage>
</organism>
<keyword evidence="11" id="KW-1185">Reference proteome</keyword>
<dbReference type="PANTHER" id="PTHR43584:SF3">
    <property type="entry name" value="BIFUNCTIONAL PROTEIN GLMU"/>
    <property type="match status" value="1"/>
</dbReference>
<reference evidence="10 11" key="1">
    <citation type="submission" date="2019-02" db="EMBL/GenBank/DDBJ databases">
        <title>Deep-cultivation of Planctomycetes and their phenomic and genomic characterization uncovers novel biology.</title>
        <authorList>
            <person name="Wiegand S."/>
            <person name="Jogler M."/>
            <person name="Boedeker C."/>
            <person name="Pinto D."/>
            <person name="Vollmers J."/>
            <person name="Rivas-Marin E."/>
            <person name="Kohn T."/>
            <person name="Peeters S.H."/>
            <person name="Heuer A."/>
            <person name="Rast P."/>
            <person name="Oberbeckmann S."/>
            <person name="Bunk B."/>
            <person name="Jeske O."/>
            <person name="Meyerdierks A."/>
            <person name="Storesund J.E."/>
            <person name="Kallscheuer N."/>
            <person name="Luecker S."/>
            <person name="Lage O.M."/>
            <person name="Pohl T."/>
            <person name="Merkel B.J."/>
            <person name="Hornburger P."/>
            <person name="Mueller R.-W."/>
            <person name="Bruemmer F."/>
            <person name="Labrenz M."/>
            <person name="Spormann A.M."/>
            <person name="Op den Camp H."/>
            <person name="Overmann J."/>
            <person name="Amann R."/>
            <person name="Jetten M.S.M."/>
            <person name="Mascher T."/>
            <person name="Medema M.H."/>
            <person name="Devos D.P."/>
            <person name="Kaster A.-K."/>
            <person name="Ovreas L."/>
            <person name="Rohde M."/>
            <person name="Galperin M.Y."/>
            <person name="Jogler C."/>
        </authorList>
    </citation>
    <scope>NUCLEOTIDE SEQUENCE [LARGE SCALE GENOMIC DNA]</scope>
    <source>
        <strain evidence="10 11">Pan265</strain>
    </source>
</reference>
<evidence type="ECO:0000256" key="1">
    <source>
        <dbReference type="ARBA" id="ARBA00007707"/>
    </source>
</evidence>
<dbReference type="InterPro" id="IPR050065">
    <property type="entry name" value="GlmU-like"/>
</dbReference>
<evidence type="ECO:0000313" key="10">
    <source>
        <dbReference type="EMBL" id="QDU70850.1"/>
    </source>
</evidence>
<evidence type="ECO:0000256" key="3">
    <source>
        <dbReference type="ARBA" id="ARBA00022679"/>
    </source>
</evidence>
<comment type="catalytic activity">
    <reaction evidence="7">
        <text>N-acetyl-alpha-D-glucosamine 1-phosphate + UTP + H(+) = UDP-N-acetyl-alpha-D-glucosamine + diphosphate</text>
        <dbReference type="Rhea" id="RHEA:13509"/>
        <dbReference type="ChEBI" id="CHEBI:15378"/>
        <dbReference type="ChEBI" id="CHEBI:33019"/>
        <dbReference type="ChEBI" id="CHEBI:46398"/>
        <dbReference type="ChEBI" id="CHEBI:57705"/>
        <dbReference type="ChEBI" id="CHEBI:57776"/>
        <dbReference type="EC" id="2.7.7.23"/>
    </reaction>
</comment>
<comment type="catalytic activity">
    <reaction evidence="6">
        <text>alpha-D-glucosamine 1-phosphate + acetyl-CoA = N-acetyl-alpha-D-glucosamine 1-phosphate + CoA + H(+)</text>
        <dbReference type="Rhea" id="RHEA:13725"/>
        <dbReference type="ChEBI" id="CHEBI:15378"/>
        <dbReference type="ChEBI" id="CHEBI:57287"/>
        <dbReference type="ChEBI" id="CHEBI:57288"/>
        <dbReference type="ChEBI" id="CHEBI:57776"/>
        <dbReference type="ChEBI" id="CHEBI:58516"/>
        <dbReference type="EC" id="2.3.1.157"/>
    </reaction>
</comment>
<dbReference type="InterPro" id="IPR029044">
    <property type="entry name" value="Nucleotide-diphossugar_trans"/>
</dbReference>
<feature type="domain" description="MobA-like NTP transferase" evidence="9">
    <location>
        <begin position="10"/>
        <end position="136"/>
    </location>
</feature>
<dbReference type="InterPro" id="IPR025877">
    <property type="entry name" value="MobA-like_NTP_Trfase"/>
</dbReference>
<evidence type="ECO:0000256" key="8">
    <source>
        <dbReference type="ARBA" id="ARBA00049628"/>
    </source>
</evidence>
<dbReference type="PANTHER" id="PTHR43584">
    <property type="entry name" value="NUCLEOTIDYL TRANSFERASE"/>
    <property type="match status" value="1"/>
</dbReference>
<dbReference type="Pfam" id="PF12804">
    <property type="entry name" value="NTP_transf_3"/>
    <property type="match status" value="1"/>
</dbReference>
<evidence type="ECO:0000256" key="2">
    <source>
        <dbReference type="ARBA" id="ARBA00007947"/>
    </source>
</evidence>
<comment type="similarity">
    <text evidence="1">In the C-terminal section; belongs to the transferase hexapeptide repeat family.</text>
</comment>
<dbReference type="GO" id="GO:0019134">
    <property type="term" value="F:glucosamine-1-phosphate N-acetyltransferase activity"/>
    <property type="evidence" value="ECO:0007669"/>
    <property type="project" value="UniProtKB-EC"/>
</dbReference>
<accession>A0A518BV39</accession>
<comment type="function">
    <text evidence="8">Catalyzes the last two sequential reactions in the de novo biosynthetic pathway for UDP-N-acetylglucosamine (UDP-GlcNAc). The C-terminal domain catalyzes the transfer of acetyl group from acetyl coenzyme A to glucosamine-1-phosphate (GlcN-1-P) to produce N-acetylglucosamine-1-phosphate (GlcNAc-1-P), which is converted into UDP-GlcNAc by the transfer of uridine 5-monophosphate (from uridine 5-triphosphate), a reaction catalyzed by the N-terminal domain.</text>
</comment>
<dbReference type="SUPFAM" id="SSF53448">
    <property type="entry name" value="Nucleotide-diphospho-sugar transferases"/>
    <property type="match status" value="1"/>
</dbReference>
<keyword evidence="3" id="KW-0808">Transferase</keyword>
<dbReference type="KEGG" id="mcad:Pan265_06900"/>
<gene>
    <name evidence="10" type="primary">glmU</name>
    <name evidence="10" type="ORF">Pan265_06900</name>
</gene>
<evidence type="ECO:0000256" key="4">
    <source>
        <dbReference type="ARBA" id="ARBA00022695"/>
    </source>
</evidence>
<dbReference type="OrthoDB" id="9775031at2"/>
<keyword evidence="4" id="KW-0548">Nucleotidyltransferase</keyword>
<evidence type="ECO:0000259" key="9">
    <source>
        <dbReference type="Pfam" id="PF12804"/>
    </source>
</evidence>
<proteinExistence type="inferred from homology"/>
<dbReference type="EMBL" id="CP036280">
    <property type="protein sequence ID" value="QDU70850.1"/>
    <property type="molecule type" value="Genomic_DNA"/>
</dbReference>